<comment type="caution">
    <text evidence="5">The sequence shown here is derived from an EMBL/GenBank/DDBJ whole genome shotgun (WGS) entry which is preliminary data.</text>
</comment>
<evidence type="ECO:0000256" key="1">
    <source>
        <dbReference type="ARBA" id="ARBA00023015"/>
    </source>
</evidence>
<evidence type="ECO:0000313" key="5">
    <source>
        <dbReference type="EMBL" id="NYF99404.1"/>
    </source>
</evidence>
<dbReference type="RefSeq" id="WP_185992101.1">
    <property type="nucleotide sequence ID" value="NZ_JACCAE010000001.1"/>
</dbReference>
<keyword evidence="3" id="KW-0804">Transcription</keyword>
<dbReference type="PROSITE" id="PS01124">
    <property type="entry name" value="HTH_ARAC_FAMILY_2"/>
    <property type="match status" value="1"/>
</dbReference>
<dbReference type="PANTHER" id="PTHR46796:SF15">
    <property type="entry name" value="BLL1074 PROTEIN"/>
    <property type="match status" value="1"/>
</dbReference>
<dbReference type="GO" id="GO:0043565">
    <property type="term" value="F:sequence-specific DNA binding"/>
    <property type="evidence" value="ECO:0007669"/>
    <property type="project" value="InterPro"/>
</dbReference>
<dbReference type="Gene3D" id="1.10.10.60">
    <property type="entry name" value="Homeodomain-like"/>
    <property type="match status" value="1"/>
</dbReference>
<organism evidence="5 6">
    <name type="scientific">Janibacter cremeus</name>
    <dbReference type="NCBI Taxonomy" id="1285192"/>
    <lineage>
        <taxon>Bacteria</taxon>
        <taxon>Bacillati</taxon>
        <taxon>Actinomycetota</taxon>
        <taxon>Actinomycetes</taxon>
        <taxon>Micrococcales</taxon>
        <taxon>Intrasporangiaceae</taxon>
        <taxon>Janibacter</taxon>
    </lineage>
</organism>
<evidence type="ECO:0000256" key="3">
    <source>
        <dbReference type="ARBA" id="ARBA00023163"/>
    </source>
</evidence>
<dbReference type="AlphaFoldDB" id="A0A852VYX3"/>
<evidence type="ECO:0000259" key="4">
    <source>
        <dbReference type="PROSITE" id="PS01124"/>
    </source>
</evidence>
<name>A0A852VYX3_9MICO</name>
<dbReference type="SUPFAM" id="SSF46689">
    <property type="entry name" value="Homeodomain-like"/>
    <property type="match status" value="1"/>
</dbReference>
<keyword evidence="1" id="KW-0805">Transcription regulation</keyword>
<keyword evidence="6" id="KW-1185">Reference proteome</keyword>
<dbReference type="GO" id="GO:0003700">
    <property type="term" value="F:DNA-binding transcription factor activity"/>
    <property type="evidence" value="ECO:0007669"/>
    <property type="project" value="InterPro"/>
</dbReference>
<keyword evidence="2 5" id="KW-0238">DNA-binding</keyword>
<protein>
    <submittedName>
        <fullName evidence="5">AraC-like DNA-binding protein</fullName>
    </submittedName>
</protein>
<evidence type="ECO:0000256" key="2">
    <source>
        <dbReference type="ARBA" id="ARBA00023125"/>
    </source>
</evidence>
<reference evidence="5 6" key="1">
    <citation type="submission" date="2020-07" db="EMBL/GenBank/DDBJ databases">
        <title>Sequencing the genomes of 1000 actinobacteria strains.</title>
        <authorList>
            <person name="Klenk H.-P."/>
        </authorList>
    </citation>
    <scope>NUCLEOTIDE SEQUENCE [LARGE SCALE GENOMIC DNA]</scope>
    <source>
        <strain evidence="5 6">DSM 26154</strain>
    </source>
</reference>
<dbReference type="Proteomes" id="UP000554054">
    <property type="component" value="Unassembled WGS sequence"/>
</dbReference>
<dbReference type="EMBL" id="JACCAE010000001">
    <property type="protein sequence ID" value="NYF99404.1"/>
    <property type="molecule type" value="Genomic_DNA"/>
</dbReference>
<accession>A0A852VYX3</accession>
<sequence length="272" mass="29795">MQSFVEARLPGALTPFVGSMAGYRIDGASPGTHIGMPSGTVTLVLALDEPLHLVGADGRRGRFDTLIAGMHASPAHILHDGCQHGIQLDLTPHGASLLLGGPPGEISGTSVDLGELVGPSARRLHERLSETPDWSRRFDLVVEALFARREARWLPRPEVDHAWQLLARSRGRAPVREVAREVGWSPRHLGERFRQEFGQAPKTTARVLRFQESHRLIAAGRPLAEAAARAGYADQSHLNRDWLAFAGTSPTRWRREDEIAFVQDEVATGARS</sequence>
<dbReference type="InterPro" id="IPR018060">
    <property type="entry name" value="HTH_AraC"/>
</dbReference>
<gene>
    <name evidence="5" type="ORF">BJY20_002796</name>
</gene>
<dbReference type="InterPro" id="IPR050204">
    <property type="entry name" value="AraC_XylS_family_regulators"/>
</dbReference>
<feature type="domain" description="HTH araC/xylS-type" evidence="4">
    <location>
        <begin position="160"/>
        <end position="256"/>
    </location>
</feature>
<proteinExistence type="predicted"/>
<dbReference type="InterPro" id="IPR009057">
    <property type="entry name" value="Homeodomain-like_sf"/>
</dbReference>
<dbReference type="Pfam" id="PF12833">
    <property type="entry name" value="HTH_18"/>
    <property type="match status" value="1"/>
</dbReference>
<dbReference type="PANTHER" id="PTHR46796">
    <property type="entry name" value="HTH-TYPE TRANSCRIPTIONAL ACTIVATOR RHAS-RELATED"/>
    <property type="match status" value="1"/>
</dbReference>
<evidence type="ECO:0000313" key="6">
    <source>
        <dbReference type="Proteomes" id="UP000554054"/>
    </source>
</evidence>
<dbReference type="SMART" id="SM00342">
    <property type="entry name" value="HTH_ARAC"/>
    <property type="match status" value="1"/>
</dbReference>